<dbReference type="Proteomes" id="UP001472677">
    <property type="component" value="Unassembled WGS sequence"/>
</dbReference>
<evidence type="ECO:0000313" key="3">
    <source>
        <dbReference type="Proteomes" id="UP001472677"/>
    </source>
</evidence>
<sequence length="145" mass="16112">MLWARYYSECAPVAALAQHVSPNPLNWQRPSPGWVRLSTDGVALPNTGIRPVGGIFRADDGSWILVFNKTIGKLCPLQAELWGLLLGLQLAWENGFERLLIQPDNMEAIKRVSATKVTSDSCSLVRSIAALRCQGWAIKTQWIPR</sequence>
<dbReference type="PANTHER" id="PTHR47723">
    <property type="entry name" value="OS05G0353850 PROTEIN"/>
    <property type="match status" value="1"/>
</dbReference>
<dbReference type="SUPFAM" id="SSF53098">
    <property type="entry name" value="Ribonuclease H-like"/>
    <property type="match status" value="1"/>
</dbReference>
<dbReference type="EMBL" id="JBBPBM010000037">
    <property type="protein sequence ID" value="KAK8528301.1"/>
    <property type="molecule type" value="Genomic_DNA"/>
</dbReference>
<reference evidence="2 3" key="1">
    <citation type="journal article" date="2024" name="G3 (Bethesda)">
        <title>Genome assembly of Hibiscus sabdariffa L. provides insights into metabolisms of medicinal natural products.</title>
        <authorList>
            <person name="Kim T."/>
        </authorList>
    </citation>
    <scope>NUCLEOTIDE SEQUENCE [LARGE SCALE GENOMIC DNA]</scope>
    <source>
        <strain evidence="2">TK-2024</strain>
        <tissue evidence="2">Old leaves</tissue>
    </source>
</reference>
<feature type="domain" description="RNase H type-1" evidence="1">
    <location>
        <begin position="40"/>
        <end position="145"/>
    </location>
</feature>
<dbReference type="Pfam" id="PF13456">
    <property type="entry name" value="RVT_3"/>
    <property type="match status" value="1"/>
</dbReference>
<protein>
    <recommendedName>
        <fullName evidence="1">RNase H type-1 domain-containing protein</fullName>
    </recommendedName>
</protein>
<dbReference type="PANTHER" id="PTHR47723:SF19">
    <property type="entry name" value="POLYNUCLEOTIDYL TRANSFERASE, RIBONUCLEASE H-LIKE SUPERFAMILY PROTEIN"/>
    <property type="match status" value="1"/>
</dbReference>
<gene>
    <name evidence="2" type="ORF">V6N12_074832</name>
</gene>
<dbReference type="InterPro" id="IPR012337">
    <property type="entry name" value="RNaseH-like_sf"/>
</dbReference>
<keyword evidence="3" id="KW-1185">Reference proteome</keyword>
<dbReference type="InterPro" id="IPR036397">
    <property type="entry name" value="RNaseH_sf"/>
</dbReference>
<dbReference type="CDD" id="cd06222">
    <property type="entry name" value="RNase_H_like"/>
    <property type="match status" value="1"/>
</dbReference>
<proteinExistence type="predicted"/>
<organism evidence="2 3">
    <name type="scientific">Hibiscus sabdariffa</name>
    <name type="common">roselle</name>
    <dbReference type="NCBI Taxonomy" id="183260"/>
    <lineage>
        <taxon>Eukaryota</taxon>
        <taxon>Viridiplantae</taxon>
        <taxon>Streptophyta</taxon>
        <taxon>Embryophyta</taxon>
        <taxon>Tracheophyta</taxon>
        <taxon>Spermatophyta</taxon>
        <taxon>Magnoliopsida</taxon>
        <taxon>eudicotyledons</taxon>
        <taxon>Gunneridae</taxon>
        <taxon>Pentapetalae</taxon>
        <taxon>rosids</taxon>
        <taxon>malvids</taxon>
        <taxon>Malvales</taxon>
        <taxon>Malvaceae</taxon>
        <taxon>Malvoideae</taxon>
        <taxon>Hibiscus</taxon>
    </lineage>
</organism>
<accession>A0ABR2D4B1</accession>
<evidence type="ECO:0000313" key="2">
    <source>
        <dbReference type="EMBL" id="KAK8528301.1"/>
    </source>
</evidence>
<dbReference type="InterPro" id="IPR002156">
    <property type="entry name" value="RNaseH_domain"/>
</dbReference>
<dbReference type="InterPro" id="IPR044730">
    <property type="entry name" value="RNase_H-like_dom_plant"/>
</dbReference>
<comment type="caution">
    <text evidence="2">The sequence shown here is derived from an EMBL/GenBank/DDBJ whole genome shotgun (WGS) entry which is preliminary data.</text>
</comment>
<dbReference type="Gene3D" id="3.30.420.10">
    <property type="entry name" value="Ribonuclease H-like superfamily/Ribonuclease H"/>
    <property type="match status" value="1"/>
</dbReference>
<dbReference type="InterPro" id="IPR053151">
    <property type="entry name" value="RNase_H-like"/>
</dbReference>
<evidence type="ECO:0000259" key="1">
    <source>
        <dbReference type="Pfam" id="PF13456"/>
    </source>
</evidence>
<name>A0ABR2D4B1_9ROSI</name>